<dbReference type="SUPFAM" id="SSF52777">
    <property type="entry name" value="CoA-dependent acyltransferases"/>
    <property type="match status" value="4"/>
</dbReference>
<dbReference type="Gene3D" id="3.30.559.10">
    <property type="entry name" value="Chloramphenicol acetyltransferase-like domain"/>
    <property type="match status" value="2"/>
</dbReference>
<dbReference type="SUPFAM" id="SSF56801">
    <property type="entry name" value="Acetyl-CoA synthetase-like"/>
    <property type="match status" value="2"/>
</dbReference>
<evidence type="ECO:0000259" key="4">
    <source>
        <dbReference type="PROSITE" id="PS50075"/>
    </source>
</evidence>
<dbReference type="InterPro" id="IPR009081">
    <property type="entry name" value="PP-bd_ACP"/>
</dbReference>
<sequence length="2469" mass="276792">MGIQGDKMQVVHLVKELNQHGIFPYVEHGKLKTKSKSTQISQDLIAKIKHHKDDLISFLSDARHANAAANTNVITKLPHGQETRLSYSQQRLWFIDQLEQTSSQYNMTRAIYLRGTLHVEALQRALNEVVARHEVLRTVYFDEGGEPRQKVTPVQPLSIGNIDLSALDDTSQADQLQQVMMHEFSKPFDLASDVMLRLTLVQLADDYCALLFTVHHIASDGWSMGILTREFVQLYHAYVNDQSSPLPPLPVQYSDYTHWQRSEVQQQRLQSQLEYWTEQLSDIPTTHGLPLDKPRPAQQEFAGQGYTQFIDNSLYQKLLQSCQQHDVTLFMLLQCSFALLLGRWSSESKVVMGCPIAGRTQREIEPLIGFFVNTLVFKTDLDENVTFTELLAQSKNTALQAFTNQDMPFDMLVEQLQPERSMSHSPIFQVMFALQNNDYGELTLPGLEASAIEGEVKHTRFDLELFAGELGDQFVMQWNFATSIFEPKTIQALAQSFTVLLESIVQAPQTTIFELPITSADDKATLQQWRAQNQVAHSAFTQGVHHLITQHVQHSADDIALSDAVSQVTYAQLDSYANQFAHALIAQGLQPGDFVGISQQRSVAMIISVLAVLKAGGAYVALDPNYPQERLNYISQDSDIKILICDDLPRWQALQTQLTVLDVSEADYQHYPHTAPNVDINGQNPAYVIYTSGSTGLPKGTVLSHQVLENLVNSQFARYKNIAQKLPTLQYSTLNFDMAIYEIMTALCSGSQLIVVDESTRQSLPDLLEVIVTQQIGCLYLPTAMLVSFCEYVTDQALHLPSLKVLQVAGEALKIYPQVRAFFAQHRHCQLLNLYGPSETHVVTDYLLTGDVKNWPLYPSIGKPIHNANAYVMDSNLAEVPIGCIGELYVSGPCLADKYINRDDLTEERFIRHPENAQQRMYRTGDLVRYVDDGNIEYLGRADEQVKIRGFRVEPQEIEQQLLQTNLLKAAVVTTVELANERHIVAYVTVLDAATDAAMIKAKLKASLPEYLIPSHIQVMEKFALTANGKVDKRALPAPNLGDVMTSEYLAANTPSEQVIQRLWCELLNLNEQQVSCAVSFFDLGGHSLLAMRLSNAMRRELDVDVPVRVLFVHETIKAIAKYIDELDAHGGLSMIKPVGRDQPLPLSFSQQRLWFVDQLNGSSTQYNLPLALELKGALDVTALQQSFSALVARHEVLRTTFEMHDGEAIQCINEPQTVTIEHHDLSAIPDSEQHDAVFEVLHKQIAIDFNLAQSLMIRVSLIHLSEQHHVLLVVMHHIASDGWSLGLVADEITTFYQQWRQQGQCVVTPLALQYADYAAWQRQHLSEGVIIPQLSYWQEQLADIPQVHSLPLDQPRPVKPSYRGDTVSIAYDEELSAAISNLAQQHNVTLFMLLQSVYALVVSRWSNEADIVIGSPIAGRHHHEVEDLLGFFVNTLMFRHKIDGESRFSDVLQQARSTTLNAFAHQDVPFEMLVEQLQPERSISHAPLCQLMFLMQNNRQANWELEGITARPIAGQAQTIKHDLSLSVMETEQGLRLNWSYAKDLFNRQTVERLADSFTALLNDVLVAPYKPVNQLNILGQQAHQQLIKWNDTAQDYALDMTLDAMIAHTAQQAPNAIALQQGALQVSYWQLEQITDRIACYLQHQGIGRGDHVGIYTPRHPFFIVGLLGALKAGAAYVPIEISSTAERIETIHDDAQLKCILTMDSVSAHCPQQHSHLLLLDDCMHENWLDTFIDYQPVESGSNDIAYVCYTSGSTGKPKGVEVSHRGVVDYCQNAMRSYYRGSANLDGSMVITSLAFDITVPALYLPLLNGHCVDFCPQQDALPEFAKMMEKRQSNALIRMTPMHGEALLSLLPEDFVCALSHCFVIGGEAFPIELAQRLARVFPSAQIYNHYGPTETVVGCAMYDVSANLSKLHNALPIGKAMSNTELYVLDSNQAMTPAGVVGELYIGGEGVAKGYLNNPELTGEKFVELNISGAKYTRFYRTGDLVKYDQHGNLWFVGRADNQIKLRGYRIELGEIEQQIAQIPEVSKAVVVAHAEEVDKQLIAFIKPTAGQLDETLIGSIRNQLSVTLPSYMVPEHFINLTEVPLSANGKVNQKALMAQVQVTPREIIEPHTKVQQQLQALWAKVLNKAPSILSIDANFFSSGGHSLLVIKLFSEIRKQFGDVLSVHQLYQHPTIAKQASYLAQAELGHVNEQLVKLKEGTQGQLFMIHPIGGDVACYGQLAQQLALDFDIYAMQHPCYVSEVINQFDSLHTLAQSYLSEIKQVQQTGPYYILGWSFGGLVALTIAQLLESQAEQVRYVGLIDTVVKHNESGWQDFLQAYQQAGYSEHTPNQYLQYLQSQPELCARFDKAYQVQWLAKQWSTDNECRVERVREVVLRNLVSSQSEVACQAVTQLHYYGATQTKTTFPDNNAVFAALSKQNMRDYSVDGDHFSIMQAPQLTPLVAQIATDVAHIHNKPVKKAQ</sequence>
<dbReference type="InterPro" id="IPR020806">
    <property type="entry name" value="PKS_PP-bd"/>
</dbReference>
<dbReference type="FunFam" id="3.30.559.10:FF:000012">
    <property type="entry name" value="Non-ribosomal peptide synthetase"/>
    <property type="match status" value="1"/>
</dbReference>
<evidence type="ECO:0000256" key="3">
    <source>
        <dbReference type="ARBA" id="ARBA00022553"/>
    </source>
</evidence>
<dbReference type="NCBIfam" id="TIGR01733">
    <property type="entry name" value="AA-adenyl-dom"/>
    <property type="match status" value="2"/>
</dbReference>
<dbReference type="InterPro" id="IPR023213">
    <property type="entry name" value="CAT-like_dom_sf"/>
</dbReference>
<dbReference type="InterPro" id="IPR044894">
    <property type="entry name" value="TubC_N_sf"/>
</dbReference>
<keyword evidence="2" id="KW-0596">Phosphopantetheine</keyword>
<evidence type="ECO:0000313" key="5">
    <source>
        <dbReference type="EMBL" id="OHU95395.1"/>
    </source>
</evidence>
<feature type="domain" description="Carrier" evidence="4">
    <location>
        <begin position="1051"/>
        <end position="1128"/>
    </location>
</feature>
<dbReference type="FunFam" id="3.40.50.980:FF:000001">
    <property type="entry name" value="Non-ribosomal peptide synthetase"/>
    <property type="match status" value="1"/>
</dbReference>
<dbReference type="Pfam" id="PF18563">
    <property type="entry name" value="TubC_N"/>
    <property type="match status" value="1"/>
</dbReference>
<dbReference type="Gene3D" id="3.30.559.30">
    <property type="entry name" value="Nonribosomal peptide synthetase, condensation domain"/>
    <property type="match status" value="2"/>
</dbReference>
<dbReference type="CDD" id="cd19531">
    <property type="entry name" value="LCL_NRPS-like"/>
    <property type="match status" value="2"/>
</dbReference>
<dbReference type="SUPFAM" id="SSF47336">
    <property type="entry name" value="ACP-like"/>
    <property type="match status" value="2"/>
</dbReference>
<keyword evidence="3" id="KW-0597">Phosphoprotein</keyword>
<dbReference type="GO" id="GO:0005737">
    <property type="term" value="C:cytoplasm"/>
    <property type="evidence" value="ECO:0007669"/>
    <property type="project" value="TreeGrafter"/>
</dbReference>
<dbReference type="GO" id="GO:0043041">
    <property type="term" value="P:amino acid activation for nonribosomal peptide biosynthetic process"/>
    <property type="evidence" value="ECO:0007669"/>
    <property type="project" value="TreeGrafter"/>
</dbReference>
<dbReference type="InterPro" id="IPR001242">
    <property type="entry name" value="Condensation_dom"/>
</dbReference>
<dbReference type="PROSITE" id="PS00012">
    <property type="entry name" value="PHOSPHOPANTETHEINE"/>
    <property type="match status" value="1"/>
</dbReference>
<dbReference type="PANTHER" id="PTHR45527:SF1">
    <property type="entry name" value="FATTY ACID SYNTHASE"/>
    <property type="match status" value="1"/>
</dbReference>
<dbReference type="SMART" id="SM00823">
    <property type="entry name" value="PKS_PP"/>
    <property type="match status" value="2"/>
</dbReference>
<evidence type="ECO:0000313" key="6">
    <source>
        <dbReference type="Proteomes" id="UP000180253"/>
    </source>
</evidence>
<dbReference type="Pfam" id="PF00975">
    <property type="entry name" value="Thioesterase"/>
    <property type="match status" value="1"/>
</dbReference>
<evidence type="ECO:0000256" key="1">
    <source>
        <dbReference type="ARBA" id="ARBA00001957"/>
    </source>
</evidence>
<comment type="cofactor">
    <cofactor evidence="1">
        <name>pantetheine 4'-phosphate</name>
        <dbReference type="ChEBI" id="CHEBI:47942"/>
    </cofactor>
</comment>
<dbReference type="Pfam" id="PF00668">
    <property type="entry name" value="Condensation"/>
    <property type="match status" value="2"/>
</dbReference>
<keyword evidence="6" id="KW-1185">Reference proteome</keyword>
<dbReference type="InterPro" id="IPR010071">
    <property type="entry name" value="AA_adenyl_dom"/>
</dbReference>
<dbReference type="InterPro" id="IPR000873">
    <property type="entry name" value="AMP-dep_synth/lig_dom"/>
</dbReference>
<dbReference type="InterPro" id="IPR020845">
    <property type="entry name" value="AMP-binding_CS"/>
</dbReference>
<dbReference type="InterPro" id="IPR041464">
    <property type="entry name" value="TubC_N"/>
</dbReference>
<dbReference type="InterPro" id="IPR025110">
    <property type="entry name" value="AMP-bd_C"/>
</dbReference>
<reference evidence="5 6" key="1">
    <citation type="submission" date="2016-10" db="EMBL/GenBank/DDBJ databases">
        <title>Pseudoalteromonas amylolytica sp. nov., isolated from the surface seawater.</title>
        <authorList>
            <person name="Wu Y.-H."/>
            <person name="Cheng H."/>
            <person name="Jin X.-B."/>
            <person name="Wang C.-S."/>
            <person name="Xu X.-W."/>
        </authorList>
    </citation>
    <scope>NUCLEOTIDE SEQUENCE [LARGE SCALE GENOMIC DNA]</scope>
    <source>
        <strain evidence="5 6">JCM 12483</strain>
    </source>
</reference>
<comment type="caution">
    <text evidence="5">The sequence shown here is derived from an EMBL/GenBank/DDBJ whole genome shotgun (WGS) entry which is preliminary data.</text>
</comment>
<dbReference type="Pfam" id="PF00501">
    <property type="entry name" value="AMP-binding"/>
    <property type="match status" value="2"/>
</dbReference>
<dbReference type="PROSITE" id="PS00455">
    <property type="entry name" value="AMP_BINDING"/>
    <property type="match status" value="2"/>
</dbReference>
<dbReference type="GO" id="GO:0031177">
    <property type="term" value="F:phosphopantetheine binding"/>
    <property type="evidence" value="ECO:0007669"/>
    <property type="project" value="InterPro"/>
</dbReference>
<dbReference type="Gene3D" id="3.30.300.30">
    <property type="match status" value="2"/>
</dbReference>
<dbReference type="NCBIfam" id="NF003417">
    <property type="entry name" value="PRK04813.1"/>
    <property type="match status" value="2"/>
</dbReference>
<dbReference type="GO" id="GO:0044550">
    <property type="term" value="P:secondary metabolite biosynthetic process"/>
    <property type="evidence" value="ECO:0007669"/>
    <property type="project" value="TreeGrafter"/>
</dbReference>
<feature type="domain" description="Carrier" evidence="4">
    <location>
        <begin position="2116"/>
        <end position="2193"/>
    </location>
</feature>
<dbReference type="Pfam" id="PF00550">
    <property type="entry name" value="PP-binding"/>
    <property type="match status" value="2"/>
</dbReference>
<dbReference type="InterPro" id="IPR045851">
    <property type="entry name" value="AMP-bd_C_sf"/>
</dbReference>
<gene>
    <name evidence="5" type="ORF">BIW53_11840</name>
</gene>
<dbReference type="Proteomes" id="UP000180253">
    <property type="component" value="Unassembled WGS sequence"/>
</dbReference>
<dbReference type="EMBL" id="MNAN01000031">
    <property type="protein sequence ID" value="OHU95395.1"/>
    <property type="molecule type" value="Genomic_DNA"/>
</dbReference>
<dbReference type="InterPro" id="IPR029058">
    <property type="entry name" value="AB_hydrolase_fold"/>
</dbReference>
<dbReference type="Gene3D" id="3.40.50.980">
    <property type="match status" value="4"/>
</dbReference>
<dbReference type="Gene3D" id="2.30.38.10">
    <property type="entry name" value="Luciferase, Domain 3"/>
    <property type="match status" value="2"/>
</dbReference>
<proteinExistence type="predicted"/>
<dbReference type="Gene3D" id="1.10.1200.10">
    <property type="entry name" value="ACP-like"/>
    <property type="match status" value="2"/>
</dbReference>
<dbReference type="Gene3D" id="3.40.50.1820">
    <property type="entry name" value="alpha/beta hydrolase"/>
    <property type="match status" value="1"/>
</dbReference>
<dbReference type="GO" id="GO:0003824">
    <property type="term" value="F:catalytic activity"/>
    <property type="evidence" value="ECO:0007669"/>
    <property type="project" value="InterPro"/>
</dbReference>
<dbReference type="Pfam" id="PF13193">
    <property type="entry name" value="AMP-binding_C"/>
    <property type="match status" value="1"/>
</dbReference>
<dbReference type="InterPro" id="IPR036736">
    <property type="entry name" value="ACP-like_sf"/>
</dbReference>
<dbReference type="FunFam" id="3.30.300.30:FF:000015">
    <property type="entry name" value="Nonribosomal peptide synthase SidD"/>
    <property type="match status" value="1"/>
</dbReference>
<dbReference type="InterPro" id="IPR006162">
    <property type="entry name" value="Ppantetheine_attach_site"/>
</dbReference>
<dbReference type="PROSITE" id="PS50075">
    <property type="entry name" value="CARRIER"/>
    <property type="match status" value="2"/>
</dbReference>
<dbReference type="STRING" id="327939.BIW53_11840"/>
<protein>
    <recommendedName>
        <fullName evidence="4">Carrier domain-containing protein</fullName>
    </recommendedName>
</protein>
<dbReference type="PANTHER" id="PTHR45527">
    <property type="entry name" value="NONRIBOSOMAL PEPTIDE SYNTHETASE"/>
    <property type="match status" value="1"/>
</dbReference>
<name>A0A1S1N9L8_9GAMM</name>
<dbReference type="Gene3D" id="1.10.10.1830">
    <property type="entry name" value="Non-ribosomal peptide synthase, adenylation domain"/>
    <property type="match status" value="1"/>
</dbReference>
<evidence type="ECO:0000256" key="2">
    <source>
        <dbReference type="ARBA" id="ARBA00022450"/>
    </source>
</evidence>
<organism evidence="5 6">
    <name type="scientific">Pseudoalteromonas byunsanensis</name>
    <dbReference type="NCBI Taxonomy" id="327939"/>
    <lineage>
        <taxon>Bacteria</taxon>
        <taxon>Pseudomonadati</taxon>
        <taxon>Pseudomonadota</taxon>
        <taxon>Gammaproteobacteria</taxon>
        <taxon>Alteromonadales</taxon>
        <taxon>Pseudoalteromonadaceae</taxon>
        <taxon>Pseudoalteromonas</taxon>
    </lineage>
</organism>
<dbReference type="CDD" id="cd05930">
    <property type="entry name" value="A_NRPS"/>
    <property type="match status" value="1"/>
</dbReference>
<dbReference type="InterPro" id="IPR001031">
    <property type="entry name" value="Thioesterase"/>
</dbReference>
<accession>A0A1S1N9L8</accession>
<dbReference type="SUPFAM" id="SSF53474">
    <property type="entry name" value="alpha/beta-Hydrolases"/>
    <property type="match status" value="1"/>
</dbReference>